<organism evidence="2 3">
    <name type="scientific">Candidatus Pullichristensenella stercorigallinarum</name>
    <dbReference type="NCBI Taxonomy" id="2840909"/>
    <lineage>
        <taxon>Bacteria</taxon>
        <taxon>Bacillati</taxon>
        <taxon>Bacillota</taxon>
        <taxon>Clostridia</taxon>
        <taxon>Candidatus Pullichristensenella</taxon>
    </lineage>
</organism>
<dbReference type="InterPro" id="IPR050249">
    <property type="entry name" value="Pseudomonas-type_ThrB"/>
</dbReference>
<dbReference type="AlphaFoldDB" id="A0A9D0ZLP7"/>
<evidence type="ECO:0000313" key="2">
    <source>
        <dbReference type="EMBL" id="HIQ82830.1"/>
    </source>
</evidence>
<name>A0A9D0ZLP7_9FIRM</name>
<dbReference type="Pfam" id="PF01636">
    <property type="entry name" value="APH"/>
    <property type="match status" value="1"/>
</dbReference>
<dbReference type="PANTHER" id="PTHR21064">
    <property type="entry name" value="AMINOGLYCOSIDE PHOSPHOTRANSFERASE DOMAIN-CONTAINING PROTEIN-RELATED"/>
    <property type="match status" value="1"/>
</dbReference>
<dbReference type="InterPro" id="IPR002575">
    <property type="entry name" value="Aminoglycoside_PTrfase"/>
</dbReference>
<dbReference type="PANTHER" id="PTHR21064:SF5">
    <property type="entry name" value="SLR1880 PROTEIN"/>
    <property type="match status" value="1"/>
</dbReference>
<protein>
    <submittedName>
        <fullName evidence="2">Aminoglycoside phosphotransferase family protein</fullName>
    </submittedName>
</protein>
<evidence type="ECO:0000259" key="1">
    <source>
        <dbReference type="Pfam" id="PF01636"/>
    </source>
</evidence>
<comment type="caution">
    <text evidence="2">The sequence shown here is derived from an EMBL/GenBank/DDBJ whole genome shotgun (WGS) entry which is preliminary data.</text>
</comment>
<reference evidence="2" key="1">
    <citation type="submission" date="2020-10" db="EMBL/GenBank/DDBJ databases">
        <authorList>
            <person name="Gilroy R."/>
        </authorList>
    </citation>
    <scope>NUCLEOTIDE SEQUENCE</scope>
    <source>
        <strain evidence="2">ChiSjej6B24-2974</strain>
    </source>
</reference>
<dbReference type="InterPro" id="IPR011009">
    <property type="entry name" value="Kinase-like_dom_sf"/>
</dbReference>
<sequence>MFDILERFCLDGKAVSCKPYGSGHINRTHLVTTERGHAYILQKINDDVFQDVSALMHNISSVTRHLRAAGLDERHVLTLVPADDGAEYIFFDNGETEKAGYYRVYEFISDGLSLDHPENEWVFRQSALAFGRFQMQLKDFPAATLAQTIPKFHDTIDRYRLLRRAIDADALGRAAGVAREIDFALERERYAGCMLRMLECGELPLRVTHNDTKLNNVVFDAATREPLCVVDLDTVMPGLSGNDFGDSIRFGASGGAEDERDLDKIGLCLPLFRAYANGFLSACGEALTPAEIETLPLAALLMTLECGVRFLTDYLEGDAYFRIHRPEHNLDRARTQFKLVADLERKRDAMQSIIREEAKCVRRKG</sequence>
<feature type="domain" description="Aminoglycoside phosphotransferase" evidence="1">
    <location>
        <begin position="17"/>
        <end position="253"/>
    </location>
</feature>
<proteinExistence type="predicted"/>
<dbReference type="SUPFAM" id="SSF56112">
    <property type="entry name" value="Protein kinase-like (PK-like)"/>
    <property type="match status" value="1"/>
</dbReference>
<reference evidence="2" key="2">
    <citation type="journal article" date="2021" name="PeerJ">
        <title>Extensive microbial diversity within the chicken gut microbiome revealed by metagenomics and culture.</title>
        <authorList>
            <person name="Gilroy R."/>
            <person name="Ravi A."/>
            <person name="Getino M."/>
            <person name="Pursley I."/>
            <person name="Horton D.L."/>
            <person name="Alikhan N.F."/>
            <person name="Baker D."/>
            <person name="Gharbi K."/>
            <person name="Hall N."/>
            <person name="Watson M."/>
            <person name="Adriaenssens E.M."/>
            <person name="Foster-Nyarko E."/>
            <person name="Jarju S."/>
            <person name="Secka A."/>
            <person name="Antonio M."/>
            <person name="Oren A."/>
            <person name="Chaudhuri R.R."/>
            <person name="La Ragione R."/>
            <person name="Hildebrand F."/>
            <person name="Pallen M.J."/>
        </authorList>
    </citation>
    <scope>NUCLEOTIDE SEQUENCE</scope>
    <source>
        <strain evidence="2">ChiSjej6B24-2974</strain>
    </source>
</reference>
<dbReference type="Proteomes" id="UP000824260">
    <property type="component" value="Unassembled WGS sequence"/>
</dbReference>
<evidence type="ECO:0000313" key="3">
    <source>
        <dbReference type="Proteomes" id="UP000824260"/>
    </source>
</evidence>
<gene>
    <name evidence="2" type="ORF">IAA52_06975</name>
</gene>
<accession>A0A9D0ZLP7</accession>
<dbReference type="EMBL" id="DVFZ01000070">
    <property type="protein sequence ID" value="HIQ82830.1"/>
    <property type="molecule type" value="Genomic_DNA"/>
</dbReference>